<keyword evidence="1" id="KW-0472">Membrane</keyword>
<evidence type="ECO:0000313" key="2">
    <source>
        <dbReference type="EMBL" id="KAI9258735.1"/>
    </source>
</evidence>
<gene>
    <name evidence="2" type="ORF">BDA99DRAFT_538666</name>
</gene>
<feature type="transmembrane region" description="Helical" evidence="1">
    <location>
        <begin position="30"/>
        <end position="48"/>
    </location>
</feature>
<proteinExistence type="predicted"/>
<dbReference type="EMBL" id="JAIXMP010000018">
    <property type="protein sequence ID" value="KAI9258735.1"/>
    <property type="molecule type" value="Genomic_DNA"/>
</dbReference>
<protein>
    <submittedName>
        <fullName evidence="2">Uncharacterized protein</fullName>
    </submittedName>
</protein>
<comment type="caution">
    <text evidence="2">The sequence shown here is derived from an EMBL/GenBank/DDBJ whole genome shotgun (WGS) entry which is preliminary data.</text>
</comment>
<evidence type="ECO:0000313" key="3">
    <source>
        <dbReference type="Proteomes" id="UP001209540"/>
    </source>
</evidence>
<reference evidence="2" key="1">
    <citation type="journal article" date="2022" name="IScience">
        <title>Evolution of zygomycete secretomes and the origins of terrestrial fungal ecologies.</title>
        <authorList>
            <person name="Chang Y."/>
            <person name="Wang Y."/>
            <person name="Mondo S."/>
            <person name="Ahrendt S."/>
            <person name="Andreopoulos W."/>
            <person name="Barry K."/>
            <person name="Beard J."/>
            <person name="Benny G.L."/>
            <person name="Blankenship S."/>
            <person name="Bonito G."/>
            <person name="Cuomo C."/>
            <person name="Desiro A."/>
            <person name="Gervers K.A."/>
            <person name="Hundley H."/>
            <person name="Kuo A."/>
            <person name="LaButti K."/>
            <person name="Lang B.F."/>
            <person name="Lipzen A."/>
            <person name="O'Donnell K."/>
            <person name="Pangilinan J."/>
            <person name="Reynolds N."/>
            <person name="Sandor L."/>
            <person name="Smith M.E."/>
            <person name="Tsang A."/>
            <person name="Grigoriev I.V."/>
            <person name="Stajich J.E."/>
            <person name="Spatafora J.W."/>
        </authorList>
    </citation>
    <scope>NUCLEOTIDE SEQUENCE</scope>
    <source>
        <strain evidence="2">RSA 2281</strain>
    </source>
</reference>
<reference evidence="2" key="2">
    <citation type="submission" date="2023-02" db="EMBL/GenBank/DDBJ databases">
        <authorList>
            <consortium name="DOE Joint Genome Institute"/>
            <person name="Mondo S.J."/>
            <person name="Chang Y."/>
            <person name="Wang Y."/>
            <person name="Ahrendt S."/>
            <person name="Andreopoulos W."/>
            <person name="Barry K."/>
            <person name="Beard J."/>
            <person name="Benny G.L."/>
            <person name="Blankenship S."/>
            <person name="Bonito G."/>
            <person name="Cuomo C."/>
            <person name="Desiro A."/>
            <person name="Gervers K.A."/>
            <person name="Hundley H."/>
            <person name="Kuo A."/>
            <person name="LaButti K."/>
            <person name="Lang B.F."/>
            <person name="Lipzen A."/>
            <person name="O'Donnell K."/>
            <person name="Pangilinan J."/>
            <person name="Reynolds N."/>
            <person name="Sandor L."/>
            <person name="Smith M.W."/>
            <person name="Tsang A."/>
            <person name="Grigoriev I.V."/>
            <person name="Stajich J.E."/>
            <person name="Spatafora J.W."/>
        </authorList>
    </citation>
    <scope>NUCLEOTIDE SEQUENCE</scope>
    <source>
        <strain evidence="2">RSA 2281</strain>
    </source>
</reference>
<keyword evidence="1" id="KW-1133">Transmembrane helix</keyword>
<dbReference type="AlphaFoldDB" id="A0AAD5JX70"/>
<organism evidence="2 3">
    <name type="scientific">Phascolomyces articulosus</name>
    <dbReference type="NCBI Taxonomy" id="60185"/>
    <lineage>
        <taxon>Eukaryota</taxon>
        <taxon>Fungi</taxon>
        <taxon>Fungi incertae sedis</taxon>
        <taxon>Mucoromycota</taxon>
        <taxon>Mucoromycotina</taxon>
        <taxon>Mucoromycetes</taxon>
        <taxon>Mucorales</taxon>
        <taxon>Lichtheimiaceae</taxon>
        <taxon>Phascolomyces</taxon>
    </lineage>
</organism>
<sequence length="173" mass="20336">MVNHLFDDQIHDLHDTVPGGVSPLHFGSKYFVAGHGTFHYIILVFFLLKTADYSWRVEAGAYCSYDMKKYEFNRPRIWSNYLVVYLAFLIPQKYQMYFTFLDYSGFEYRLGVHCPFTLTGYYPRYYCVLESNSDFNNDSCTIVMLHYADKDIIHAKAQFSLNHLVIDSRAEPL</sequence>
<dbReference type="Proteomes" id="UP001209540">
    <property type="component" value="Unassembled WGS sequence"/>
</dbReference>
<keyword evidence="3" id="KW-1185">Reference proteome</keyword>
<feature type="transmembrane region" description="Helical" evidence="1">
    <location>
        <begin position="77"/>
        <end position="94"/>
    </location>
</feature>
<evidence type="ECO:0000256" key="1">
    <source>
        <dbReference type="SAM" id="Phobius"/>
    </source>
</evidence>
<name>A0AAD5JX70_9FUNG</name>
<accession>A0AAD5JX70</accession>
<keyword evidence="1" id="KW-0812">Transmembrane</keyword>